<keyword evidence="3" id="KW-0460">Magnesium</keyword>
<reference evidence="7 8" key="1">
    <citation type="submission" date="2018-08" db="EMBL/GenBank/DDBJ databases">
        <title>A genome reference for cultivated species of the human gut microbiota.</title>
        <authorList>
            <person name="Zou Y."/>
            <person name="Xue W."/>
            <person name="Luo G."/>
        </authorList>
    </citation>
    <scope>NUCLEOTIDE SEQUENCE [LARGE SCALE GENOMIC DNA]</scope>
    <source>
        <strain evidence="7 8">AM17-48</strain>
    </source>
</reference>
<dbReference type="Pfam" id="PF02776">
    <property type="entry name" value="TPP_enzyme_N"/>
    <property type="match status" value="1"/>
</dbReference>
<sequence length="579" mass="64982">MAYYYTSARNIQIVIALMKSHGIKRVITSPGATDIAINFSLQHDPYFELYSCIDERSAAYMACGMAAETGEPVALTCTGATSSRNYMPGLTEAFYRHLPILAITCSRSNSQIGHMINQVTDRTVLPNDIAKESVQAQAVDTPDDEWDVTVKVNKAILGLKRNGGGPCHINLEYAHSSDFSVREIAPVRVIKRYVKGDAFPEIKARTVGIFVGSHHVWSEQLTTTVERFCEIYNGVVLCDATSNYRGKYELRIPLICEQVEHQITSDVFDLIIHIGDISSTIYDKTKDIWRVHIDGELCDTFKKLKNIFQMSELDFFTIYTEGKEEKTMTAFNTMKDKYDALFRAIPELPFSNVWAAKSLYDKLPESSEVHLGIRNSLRSWGYFALPRTISSFCNTGGFGIDGGISSLIGASMISRDKLYFGVFGDLLFFYDMNSLGNRDICSNVRIMIVNNGLGQEFKNYSCYSAAFGEETDLYIAAKGHFVNGTKDTIQKYAESLGFEYLSASNKEEFEVVSKRFVIPEKTERPILLELHTNTKDENKAHELITTISMKSKAIKKGTEILSNPVMKDVKSVVKKIMKG</sequence>
<organism evidence="7 8">
    <name type="scientific">Bacteroides ovatus</name>
    <dbReference type="NCBI Taxonomy" id="28116"/>
    <lineage>
        <taxon>Bacteria</taxon>
        <taxon>Pseudomonadati</taxon>
        <taxon>Bacteroidota</taxon>
        <taxon>Bacteroidia</taxon>
        <taxon>Bacteroidales</taxon>
        <taxon>Bacteroidaceae</taxon>
        <taxon>Bacteroides</taxon>
    </lineage>
</organism>
<evidence type="ECO:0000313" key="7">
    <source>
        <dbReference type="EMBL" id="RHH48148.1"/>
    </source>
</evidence>
<dbReference type="Proteomes" id="UP000283329">
    <property type="component" value="Unassembled WGS sequence"/>
</dbReference>
<proteinExistence type="predicted"/>
<dbReference type="GO" id="GO:0070204">
    <property type="term" value="F:2-succinyl-5-enolpyruvyl-6-hydroxy-3-cyclohexene-1-carboxylic-acid synthase activity"/>
    <property type="evidence" value="ECO:0007669"/>
    <property type="project" value="InterPro"/>
</dbReference>
<gene>
    <name evidence="7" type="ORF">DW206_08595</name>
</gene>
<dbReference type="InterPro" id="IPR029061">
    <property type="entry name" value="THDP-binding"/>
</dbReference>
<dbReference type="GO" id="GO:0009234">
    <property type="term" value="P:menaquinone biosynthetic process"/>
    <property type="evidence" value="ECO:0007669"/>
    <property type="project" value="InterPro"/>
</dbReference>
<dbReference type="RefSeq" id="WP_115484214.1">
    <property type="nucleotide sequence ID" value="NZ_BAABYV010000001.1"/>
</dbReference>
<keyword evidence="5" id="KW-0464">Manganese</keyword>
<feature type="domain" description="Thiamine pyrophosphate enzyme N-terminal TPP-binding" evidence="6">
    <location>
        <begin position="12"/>
        <end position="118"/>
    </location>
</feature>
<comment type="caution">
    <text evidence="7">The sequence shown here is derived from an EMBL/GenBank/DDBJ whole genome shotgun (WGS) entry which is preliminary data.</text>
</comment>
<keyword evidence="4" id="KW-0786">Thiamine pyrophosphate</keyword>
<dbReference type="Gene3D" id="3.40.50.970">
    <property type="match status" value="2"/>
</dbReference>
<dbReference type="GO" id="GO:0046872">
    <property type="term" value="F:metal ion binding"/>
    <property type="evidence" value="ECO:0007669"/>
    <property type="project" value="UniProtKB-KW"/>
</dbReference>
<accession>A0A3E5I874</accession>
<dbReference type="InterPro" id="IPR012001">
    <property type="entry name" value="Thiamin_PyroP_enz_TPP-bd_dom"/>
</dbReference>
<evidence type="ECO:0000313" key="8">
    <source>
        <dbReference type="Proteomes" id="UP000283329"/>
    </source>
</evidence>
<dbReference type="GO" id="GO:0030976">
    <property type="term" value="F:thiamine pyrophosphate binding"/>
    <property type="evidence" value="ECO:0007669"/>
    <property type="project" value="InterPro"/>
</dbReference>
<dbReference type="PANTHER" id="PTHR42916">
    <property type="entry name" value="2-SUCCINYL-5-ENOLPYRUVYL-6-HYDROXY-3-CYCLOHEXENE-1-CARBOXYLATE SYNTHASE"/>
    <property type="match status" value="1"/>
</dbReference>
<dbReference type="InterPro" id="IPR004433">
    <property type="entry name" value="MenaQ_synth_MenD"/>
</dbReference>
<evidence type="ECO:0000259" key="6">
    <source>
        <dbReference type="Pfam" id="PF02776"/>
    </source>
</evidence>
<dbReference type="EMBL" id="QRJR01000006">
    <property type="protein sequence ID" value="RHH48148.1"/>
    <property type="molecule type" value="Genomic_DNA"/>
</dbReference>
<evidence type="ECO:0000256" key="5">
    <source>
        <dbReference type="ARBA" id="ARBA00023211"/>
    </source>
</evidence>
<dbReference type="PIRSF" id="PIRSF004983">
    <property type="entry name" value="MenD"/>
    <property type="match status" value="1"/>
</dbReference>
<dbReference type="AlphaFoldDB" id="A0A3E5I874"/>
<evidence type="ECO:0000256" key="1">
    <source>
        <dbReference type="ARBA" id="ARBA00022679"/>
    </source>
</evidence>
<dbReference type="CDD" id="cd07037">
    <property type="entry name" value="TPP_PYR_MenD"/>
    <property type="match status" value="1"/>
</dbReference>
<protein>
    <submittedName>
        <fullName evidence="7">2-succinyl-5-enolpyruvyl-6-hydroxy-3-cyclohexene-1-carboxylate synthase</fullName>
    </submittedName>
</protein>
<evidence type="ECO:0000256" key="3">
    <source>
        <dbReference type="ARBA" id="ARBA00022842"/>
    </source>
</evidence>
<keyword evidence="2" id="KW-0479">Metal-binding</keyword>
<keyword evidence="1" id="KW-0808">Transferase</keyword>
<dbReference type="SUPFAM" id="SSF52518">
    <property type="entry name" value="Thiamin diphosphate-binding fold (THDP-binding)"/>
    <property type="match status" value="2"/>
</dbReference>
<name>A0A3E5I874_BACOV</name>
<evidence type="ECO:0000256" key="2">
    <source>
        <dbReference type="ARBA" id="ARBA00022723"/>
    </source>
</evidence>
<dbReference type="PANTHER" id="PTHR42916:SF1">
    <property type="entry name" value="PROTEIN PHYLLO, CHLOROPLASTIC"/>
    <property type="match status" value="1"/>
</dbReference>
<evidence type="ECO:0000256" key="4">
    <source>
        <dbReference type="ARBA" id="ARBA00023052"/>
    </source>
</evidence>